<evidence type="ECO:0000313" key="12">
    <source>
        <dbReference type="Proteomes" id="UP000694865"/>
    </source>
</evidence>
<feature type="transmembrane region" description="Helical" evidence="9">
    <location>
        <begin position="386"/>
        <end position="404"/>
    </location>
</feature>
<dbReference type="PROSITE" id="PS00211">
    <property type="entry name" value="ABC_TRANSPORTER_1"/>
    <property type="match status" value="1"/>
</dbReference>
<sequence>MASNGSSGNSGGKTDSRDISGNMTPVEEFDSIDNPPPSYDETETKGGEPAVLPMTVVSSRNSNHAVNISDNYRRSSYDIAMETKHTIKNKNDGTDVKVKMVGFRQLFRFANCFDGLLLFIGMLAAMLHGSAFPLMVIVFGDMTDTFVSSAKDFNFTSLLNVSTEFLEAMNRNTLYFVAIGAGVFVAAYVQIASLVSTSEHQSNRMRTVFFAAVLKQEIGWFDTHESGELTTRLSDDINKIKAGIGDKMGSFVQFMTAFFAGFIVGFIYGWKLTLVILAVSPLLAVCAGLMTKILSSMTSTELDSYAKAGGVAEEILSAIRTVAAFGGEEKESRRYDTNLIAAKKMGIKKGIVQGAGMGITFLLVFSTYALGFWYGSTLILAGEYTVGNMLTVFFAVLIGAFSLGNASPAIGDIAIARGAAAVIWDIIDTVPSIDSSSSDGETPPIEGNIQFEDVHFQYPSRPDVKVLKGLNLTVNVGQTVALCGSSGCGKSTTVHLLQRFYDTASGSIKIDGQDIKNINISWLRKHIGVVSQEPVLFATTIAENIRYGKEDVTQAAIEKACKESNAHDFISALPEGYNTLVGSRGAQLSGGQKQRVAIARALVRDPKILLLDEATSALDTESEATVQAALDKASEGRTTIVIAHRLSTIRNADKICSVQNGVIVEEGTHDELMAAEGLYYELVMMQTKQKDEDVSDGKYISLVKL</sequence>
<evidence type="ECO:0000256" key="8">
    <source>
        <dbReference type="SAM" id="MobiDB-lite"/>
    </source>
</evidence>
<keyword evidence="12" id="KW-1185">Reference proteome</keyword>
<dbReference type="Proteomes" id="UP000694865">
    <property type="component" value="Unplaced"/>
</dbReference>
<evidence type="ECO:0000256" key="5">
    <source>
        <dbReference type="ARBA" id="ARBA00022840"/>
    </source>
</evidence>
<evidence type="ECO:0000256" key="2">
    <source>
        <dbReference type="ARBA" id="ARBA00007577"/>
    </source>
</evidence>
<gene>
    <name evidence="13" type="primary">LOC100378887</name>
</gene>
<feature type="transmembrane region" description="Helical" evidence="9">
    <location>
        <begin position="174"/>
        <end position="196"/>
    </location>
</feature>
<evidence type="ECO:0000256" key="4">
    <source>
        <dbReference type="ARBA" id="ARBA00022741"/>
    </source>
</evidence>
<feature type="transmembrane region" description="Helical" evidence="9">
    <location>
        <begin position="248"/>
        <end position="268"/>
    </location>
</feature>
<evidence type="ECO:0000256" key="7">
    <source>
        <dbReference type="ARBA" id="ARBA00023136"/>
    </source>
</evidence>
<dbReference type="CDD" id="cd18577">
    <property type="entry name" value="ABC_6TM_Pgp_ABCB1_D1_like"/>
    <property type="match status" value="1"/>
</dbReference>
<evidence type="ECO:0000256" key="9">
    <source>
        <dbReference type="SAM" id="Phobius"/>
    </source>
</evidence>
<evidence type="ECO:0000259" key="10">
    <source>
        <dbReference type="PROSITE" id="PS50893"/>
    </source>
</evidence>
<dbReference type="CDD" id="cd03249">
    <property type="entry name" value="ABC_MTABC3_MDL1_MDL2"/>
    <property type="match status" value="1"/>
</dbReference>
<keyword evidence="6 9" id="KW-1133">Transmembrane helix</keyword>
<evidence type="ECO:0000256" key="3">
    <source>
        <dbReference type="ARBA" id="ARBA00022692"/>
    </source>
</evidence>
<comment type="subcellular location">
    <subcellularLocation>
        <location evidence="1">Membrane</location>
        <topology evidence="1">Multi-pass membrane protein</topology>
    </subcellularLocation>
</comment>
<keyword evidence="4" id="KW-0547">Nucleotide-binding</keyword>
<evidence type="ECO:0000313" key="13">
    <source>
        <dbReference type="RefSeq" id="XP_006823097.1"/>
    </source>
</evidence>
<dbReference type="InterPro" id="IPR039421">
    <property type="entry name" value="Type_1_exporter"/>
</dbReference>
<keyword evidence="3 9" id="KW-0812">Transmembrane</keyword>
<evidence type="ECO:0000256" key="1">
    <source>
        <dbReference type="ARBA" id="ARBA00004141"/>
    </source>
</evidence>
<evidence type="ECO:0000259" key="11">
    <source>
        <dbReference type="PROSITE" id="PS50929"/>
    </source>
</evidence>
<reference evidence="13" key="1">
    <citation type="submission" date="2025-08" db="UniProtKB">
        <authorList>
            <consortium name="RefSeq"/>
        </authorList>
    </citation>
    <scope>IDENTIFICATION</scope>
    <source>
        <tissue evidence="13">Testes</tissue>
    </source>
</reference>
<dbReference type="InterPro" id="IPR003439">
    <property type="entry name" value="ABC_transporter-like_ATP-bd"/>
</dbReference>
<accession>A0ABM0MSV6</accession>
<keyword evidence="7 9" id="KW-0472">Membrane</keyword>
<dbReference type="PANTHER" id="PTHR43394">
    <property type="entry name" value="ATP-DEPENDENT PERMEASE MDL1, MITOCHONDRIAL"/>
    <property type="match status" value="1"/>
</dbReference>
<dbReference type="Gene3D" id="3.40.50.300">
    <property type="entry name" value="P-loop containing nucleotide triphosphate hydrolases"/>
    <property type="match status" value="1"/>
</dbReference>
<dbReference type="PROSITE" id="PS50893">
    <property type="entry name" value="ABC_TRANSPORTER_2"/>
    <property type="match status" value="1"/>
</dbReference>
<organism evidence="12 13">
    <name type="scientific">Saccoglossus kowalevskii</name>
    <name type="common">Acorn worm</name>
    <dbReference type="NCBI Taxonomy" id="10224"/>
    <lineage>
        <taxon>Eukaryota</taxon>
        <taxon>Metazoa</taxon>
        <taxon>Hemichordata</taxon>
        <taxon>Enteropneusta</taxon>
        <taxon>Harrimaniidae</taxon>
        <taxon>Saccoglossus</taxon>
    </lineage>
</organism>
<dbReference type="GeneID" id="100378887"/>
<comment type="similarity">
    <text evidence="2">Belongs to the ABC transporter superfamily. ABCB family. Multidrug resistance exporter (TC 3.A.1.201) subfamily.</text>
</comment>
<dbReference type="RefSeq" id="XP_006823097.1">
    <property type="nucleotide sequence ID" value="XM_006823034.1"/>
</dbReference>
<dbReference type="Pfam" id="PF00005">
    <property type="entry name" value="ABC_tran"/>
    <property type="match status" value="1"/>
</dbReference>
<dbReference type="InterPro" id="IPR011527">
    <property type="entry name" value="ABC1_TM_dom"/>
</dbReference>
<dbReference type="InterPro" id="IPR036640">
    <property type="entry name" value="ABC1_TM_sf"/>
</dbReference>
<feature type="domain" description="ABC transporter" evidence="10">
    <location>
        <begin position="449"/>
        <end position="685"/>
    </location>
</feature>
<feature type="transmembrane region" description="Helical" evidence="9">
    <location>
        <begin position="274"/>
        <end position="294"/>
    </location>
</feature>
<feature type="domain" description="ABC transmembrane type-1" evidence="11">
    <location>
        <begin position="119"/>
        <end position="414"/>
    </location>
</feature>
<feature type="region of interest" description="Disordered" evidence="8">
    <location>
        <begin position="1"/>
        <end position="47"/>
    </location>
</feature>
<dbReference type="Pfam" id="PF00664">
    <property type="entry name" value="ABC_membrane"/>
    <property type="match status" value="1"/>
</dbReference>
<dbReference type="InterPro" id="IPR017871">
    <property type="entry name" value="ABC_transporter-like_CS"/>
</dbReference>
<dbReference type="SUPFAM" id="SSF52540">
    <property type="entry name" value="P-loop containing nucleoside triphosphate hydrolases"/>
    <property type="match status" value="1"/>
</dbReference>
<protein>
    <submittedName>
        <fullName evidence="13">Multidrug resistance protein 3-like</fullName>
    </submittedName>
</protein>
<evidence type="ECO:0000256" key="6">
    <source>
        <dbReference type="ARBA" id="ARBA00022989"/>
    </source>
</evidence>
<dbReference type="SUPFAM" id="SSF90123">
    <property type="entry name" value="ABC transporter transmembrane region"/>
    <property type="match status" value="1"/>
</dbReference>
<name>A0ABM0MSV6_SACKO</name>
<dbReference type="InterPro" id="IPR027417">
    <property type="entry name" value="P-loop_NTPase"/>
</dbReference>
<dbReference type="PANTHER" id="PTHR43394:SF27">
    <property type="entry name" value="ATP-DEPENDENT TRANSLOCASE ABCB1-LIKE"/>
    <property type="match status" value="1"/>
</dbReference>
<feature type="transmembrane region" description="Helical" evidence="9">
    <location>
        <begin position="351"/>
        <end position="374"/>
    </location>
</feature>
<proteinExistence type="inferred from homology"/>
<dbReference type="InterPro" id="IPR003593">
    <property type="entry name" value="AAA+_ATPase"/>
</dbReference>
<dbReference type="Gene3D" id="1.20.1560.10">
    <property type="entry name" value="ABC transporter type 1, transmembrane domain"/>
    <property type="match status" value="1"/>
</dbReference>
<keyword evidence="5" id="KW-0067">ATP-binding</keyword>
<dbReference type="PROSITE" id="PS50929">
    <property type="entry name" value="ABC_TM1F"/>
    <property type="match status" value="1"/>
</dbReference>
<feature type="transmembrane region" description="Helical" evidence="9">
    <location>
        <begin position="116"/>
        <end position="139"/>
    </location>
</feature>
<dbReference type="SMART" id="SM00382">
    <property type="entry name" value="AAA"/>
    <property type="match status" value="1"/>
</dbReference>